<sequence length="100" mass="11432">MEMSSSMGTLMGTKGELMRVVFGSNQSSSLRPTTHFFRIRPILKTQKLAMIDDSPSNLLNQQPMHERFNQICELISSLKLTPKKFIQNLKLLCCLIKVLF</sequence>
<feature type="non-terminal residue" evidence="1">
    <location>
        <position position="100"/>
    </location>
</feature>
<evidence type="ECO:0000313" key="2">
    <source>
        <dbReference type="Proteomes" id="UP000886653"/>
    </source>
</evidence>
<comment type="caution">
    <text evidence="1">The sequence shown here is derived from an EMBL/GenBank/DDBJ whole genome shotgun (WGS) entry which is preliminary data.</text>
</comment>
<dbReference type="Proteomes" id="UP000886653">
    <property type="component" value="Unassembled WGS sequence"/>
</dbReference>
<accession>A0A9P6NS92</accession>
<reference evidence="1" key="1">
    <citation type="submission" date="2013-11" db="EMBL/GenBank/DDBJ databases">
        <title>Genome sequence of the fusiform rust pathogen reveals effectors for host alternation and coevolution with pine.</title>
        <authorList>
            <consortium name="DOE Joint Genome Institute"/>
            <person name="Smith K."/>
            <person name="Pendleton A."/>
            <person name="Kubisiak T."/>
            <person name="Anderson C."/>
            <person name="Salamov A."/>
            <person name="Aerts A."/>
            <person name="Riley R."/>
            <person name="Clum A."/>
            <person name="Lindquist E."/>
            <person name="Ence D."/>
            <person name="Campbell M."/>
            <person name="Kronenberg Z."/>
            <person name="Feau N."/>
            <person name="Dhillon B."/>
            <person name="Hamelin R."/>
            <person name="Burleigh J."/>
            <person name="Smith J."/>
            <person name="Yandell M."/>
            <person name="Nelson C."/>
            <person name="Grigoriev I."/>
            <person name="Davis J."/>
        </authorList>
    </citation>
    <scope>NUCLEOTIDE SEQUENCE</scope>
    <source>
        <strain evidence="1">G11</strain>
    </source>
</reference>
<organism evidence="1 2">
    <name type="scientific">Cronartium quercuum f. sp. fusiforme G11</name>
    <dbReference type="NCBI Taxonomy" id="708437"/>
    <lineage>
        <taxon>Eukaryota</taxon>
        <taxon>Fungi</taxon>
        <taxon>Dikarya</taxon>
        <taxon>Basidiomycota</taxon>
        <taxon>Pucciniomycotina</taxon>
        <taxon>Pucciniomycetes</taxon>
        <taxon>Pucciniales</taxon>
        <taxon>Coleosporiaceae</taxon>
        <taxon>Cronartium</taxon>
    </lineage>
</organism>
<protein>
    <submittedName>
        <fullName evidence="1">Uncharacterized protein</fullName>
    </submittedName>
</protein>
<gene>
    <name evidence="1" type="ORF">CROQUDRAFT_651911</name>
</gene>
<keyword evidence="2" id="KW-1185">Reference proteome</keyword>
<dbReference type="AlphaFoldDB" id="A0A9P6NS92"/>
<evidence type="ECO:0000313" key="1">
    <source>
        <dbReference type="EMBL" id="KAG0150687.1"/>
    </source>
</evidence>
<name>A0A9P6NS92_9BASI</name>
<dbReference type="EMBL" id="MU167217">
    <property type="protein sequence ID" value="KAG0150687.1"/>
    <property type="molecule type" value="Genomic_DNA"/>
</dbReference>
<proteinExistence type="predicted"/>